<dbReference type="Proteomes" id="UP000662736">
    <property type="component" value="Chromosome"/>
</dbReference>
<gene>
    <name evidence="2" type="ORF">J1G54_00355</name>
</gene>
<dbReference type="InterPro" id="IPR051910">
    <property type="entry name" value="ComF/GntX_DNA_util-trans"/>
</dbReference>
<dbReference type="PANTHER" id="PTHR47505">
    <property type="entry name" value="DNA UTILIZATION PROTEIN YHGH"/>
    <property type="match status" value="1"/>
</dbReference>
<dbReference type="AlphaFoldDB" id="A0AAX1M5Q9"/>
<dbReference type="SUPFAM" id="SSF53271">
    <property type="entry name" value="PRTase-like"/>
    <property type="match status" value="1"/>
</dbReference>
<dbReference type="CDD" id="cd06223">
    <property type="entry name" value="PRTases_typeI"/>
    <property type="match status" value="1"/>
</dbReference>
<proteinExistence type="inferred from homology"/>
<accession>A0AAX1M5Q9</accession>
<evidence type="ECO:0000313" key="2">
    <source>
        <dbReference type="EMBL" id="QSX17086.1"/>
    </source>
</evidence>
<dbReference type="PANTHER" id="PTHR47505:SF1">
    <property type="entry name" value="DNA UTILIZATION PROTEIN YHGH"/>
    <property type="match status" value="1"/>
</dbReference>
<evidence type="ECO:0000313" key="3">
    <source>
        <dbReference type="Proteomes" id="UP000662736"/>
    </source>
</evidence>
<dbReference type="RefSeq" id="WP_021119335.1">
    <property type="nucleotide sequence ID" value="NZ_CP071491.1"/>
</dbReference>
<reference evidence="2" key="1">
    <citation type="submission" date="2021-03" db="EMBL/GenBank/DDBJ databases">
        <title>Characterization of a novel Integrative Conjugative Element in Glaesserella parasuis.</title>
        <authorList>
            <person name="Hu G."/>
            <person name="Sun H."/>
        </authorList>
    </citation>
    <scope>NUCLEOTIDE SEQUENCE</scope>
    <source>
        <strain evidence="2">GHP1807</strain>
    </source>
</reference>
<evidence type="ECO:0000256" key="1">
    <source>
        <dbReference type="ARBA" id="ARBA00008007"/>
    </source>
</evidence>
<sequence length="187" mass="21101">MAIEIFGNWKKGFVFDIHIRSSTCLGNDEYGHLIFDNSRSPMGELVFQLKYRNKIENVDLIVELLLNEFSGWDSFDYIVPAPFSMNRINQPVNLIVANLANRVNVPMLTVLEKESTEQLKNYTSEIKKREILLNSIKLKNKEAISKKNILLIDDLFDSGATLNVSTKILLDNGASSVCVLAMTTTKG</sequence>
<organism evidence="2 3">
    <name type="scientific">Glaesserella parasuis</name>
    <name type="common">Haemophilus parasuis</name>
    <dbReference type="NCBI Taxonomy" id="738"/>
    <lineage>
        <taxon>Bacteria</taxon>
        <taxon>Pseudomonadati</taxon>
        <taxon>Pseudomonadota</taxon>
        <taxon>Gammaproteobacteria</taxon>
        <taxon>Pasteurellales</taxon>
        <taxon>Pasteurellaceae</taxon>
        <taxon>Glaesserella</taxon>
    </lineage>
</organism>
<dbReference type="EMBL" id="CP071491">
    <property type="protein sequence ID" value="QSX17086.1"/>
    <property type="molecule type" value="Genomic_DNA"/>
</dbReference>
<comment type="similarity">
    <text evidence="1">Belongs to the ComF/GntX family.</text>
</comment>
<dbReference type="InterPro" id="IPR029057">
    <property type="entry name" value="PRTase-like"/>
</dbReference>
<dbReference type="InterPro" id="IPR000836">
    <property type="entry name" value="PRTase_dom"/>
</dbReference>
<name>A0AAX1M5Q9_GLAPU</name>
<dbReference type="Gene3D" id="3.40.50.2020">
    <property type="match status" value="1"/>
</dbReference>
<protein>
    <submittedName>
        <fullName evidence="2">ComF family protein</fullName>
    </submittedName>
</protein>